<reference evidence="2 3" key="1">
    <citation type="submission" date="2019-07" db="EMBL/GenBank/DDBJ databases">
        <title>Finished genome of Venturia effusa.</title>
        <authorList>
            <person name="Young C.A."/>
            <person name="Cox M.P."/>
            <person name="Ganley A.R.D."/>
            <person name="David W.J."/>
        </authorList>
    </citation>
    <scope>NUCLEOTIDE SEQUENCE [LARGE SCALE GENOMIC DNA]</scope>
    <source>
        <strain evidence="3">albino</strain>
    </source>
</reference>
<keyword evidence="1" id="KW-1133">Transmembrane helix</keyword>
<feature type="transmembrane region" description="Helical" evidence="1">
    <location>
        <begin position="44"/>
        <end position="64"/>
    </location>
</feature>
<protein>
    <submittedName>
        <fullName evidence="2">Uncharacterized protein</fullName>
    </submittedName>
</protein>
<evidence type="ECO:0000313" key="3">
    <source>
        <dbReference type="Proteomes" id="UP000316270"/>
    </source>
</evidence>
<dbReference type="STRING" id="50376.A0A517L1F0"/>
<dbReference type="Proteomes" id="UP000316270">
    <property type="component" value="Chromosome 3"/>
</dbReference>
<organism evidence="2 3">
    <name type="scientific">Venturia effusa</name>
    <dbReference type="NCBI Taxonomy" id="50376"/>
    <lineage>
        <taxon>Eukaryota</taxon>
        <taxon>Fungi</taxon>
        <taxon>Dikarya</taxon>
        <taxon>Ascomycota</taxon>
        <taxon>Pezizomycotina</taxon>
        <taxon>Dothideomycetes</taxon>
        <taxon>Pleosporomycetidae</taxon>
        <taxon>Venturiales</taxon>
        <taxon>Venturiaceae</taxon>
        <taxon>Venturia</taxon>
    </lineage>
</organism>
<evidence type="ECO:0000313" key="2">
    <source>
        <dbReference type="EMBL" id="QDS69455.1"/>
    </source>
</evidence>
<evidence type="ECO:0000256" key="1">
    <source>
        <dbReference type="SAM" id="Phobius"/>
    </source>
</evidence>
<dbReference type="OrthoDB" id="3365267at2759"/>
<name>A0A517L1F0_9PEZI</name>
<dbReference type="AlphaFoldDB" id="A0A517L1F0"/>
<keyword evidence="3" id="KW-1185">Reference proteome</keyword>
<sequence length="181" mass="19712">MSNETFAAFRKTHGDQLGKLAEEHFNKDLEDTDRETLKVAASKFSTHAQLGSLIGIGLGALLAFRVRSARMKVFNAFKAREKPVSVSFADGRTEPIPDITNLVKPTVWGDLAAYLFFTAGGLFIGGETGLITGSISAGRLITKDPASRERIEKAFQKFKADALRQEADKLDGGQSVFSKIM</sequence>
<keyword evidence="1" id="KW-0812">Transmembrane</keyword>
<keyword evidence="1" id="KW-0472">Membrane</keyword>
<gene>
    <name evidence="2" type="ORF">FKW77_005680</name>
</gene>
<accession>A0A517L1F0</accession>
<dbReference type="EMBL" id="CP042187">
    <property type="protein sequence ID" value="QDS69455.1"/>
    <property type="molecule type" value="Genomic_DNA"/>
</dbReference>
<proteinExistence type="predicted"/>